<name>A0A834I2T6_RHYFE</name>
<evidence type="ECO:0000256" key="8">
    <source>
        <dbReference type="ARBA" id="ARBA00023040"/>
    </source>
</evidence>
<feature type="transmembrane region" description="Helical" evidence="12">
    <location>
        <begin position="551"/>
        <end position="575"/>
    </location>
</feature>
<sequence length="755" mass="86001">MVTLASNSTKVQEKQLTKNCFCEDIETPYRLEHLCHCKGVDFVDIPQNLTKTLDILSIENADIEVLKSDSLSRYGDTLHELNMENLEKFYHIETGVFRHLHQLRTLYIYRAPNLQKILPEVFTAYLPNLKVIRIMYTGLEHIPNFSRLNTTAVLDMIDLDHNKIKRITTGEISNIVLSQMILSFNEIEEIQEEAFTDSQIATLVFRGNMKLKQLHRRAFIGLQNLRYIDLSNTMITTLPTEGLHEVDVLKIENTYSMKIFPSVYNFKYIKEAWLTYPYHCCAFKFPKTHDPEEYKKHVFELKKLQEACKLNKFSVTWTSLDMNDTSLNYSGDEEIWAEENGIFHDEAKQFSVTPICNNIKIMDFHEVRCSPAPDAFNPCEDLMGNWILRVPVWIISHSAVIGNLFVLIVIGTSHFRITVSKFLMCNLAIADFCIGVHLLLLAGIDAHSIGAYFNWAIDWQEGYGCNVAGFLTIFGNVLSVYTLAVITLERWCTITWAAHLNKRLKLRTSVKIMLIGWICALVMAILPLQGISSYSRTSICLPLEYKNYMDAFYLATLLTFNCTAFTLICVCYGSMYRTIREGGKTGIANSVRNDHTVAKKMALLVFTDFACLSPIAFFGITALLGHPLITVTQTKILLVFIYPLNSCANPCLYAILTQQYRKDFFILMGKLGLCKEYANYNRGAIRGQPLPYTAKFKRAQGVSRTSKSSGIAGSVNRNSLVTTVSNVNVDIQMNNCSKFNDNSLKRTDYKITNNL</sequence>
<evidence type="ECO:0000256" key="3">
    <source>
        <dbReference type="ARBA" id="ARBA00022475"/>
    </source>
</evidence>
<feature type="transmembrane region" description="Helical" evidence="12">
    <location>
        <begin position="467"/>
        <end position="488"/>
    </location>
</feature>
<evidence type="ECO:0000313" key="15">
    <source>
        <dbReference type="Proteomes" id="UP000625711"/>
    </source>
</evidence>
<dbReference type="FunFam" id="1.20.1070.10:FF:000156">
    <property type="entry name" value="Lutropin-choriogonadotropic hormone receptor"/>
    <property type="match status" value="1"/>
</dbReference>
<dbReference type="PANTHER" id="PTHR24372">
    <property type="entry name" value="GLYCOPROTEIN HORMONE RECEPTOR"/>
    <property type="match status" value="1"/>
</dbReference>
<dbReference type="SUPFAM" id="SSF81321">
    <property type="entry name" value="Family A G protein-coupled receptor-like"/>
    <property type="match status" value="1"/>
</dbReference>
<dbReference type="AlphaFoldDB" id="A0A834I2T6"/>
<keyword evidence="9 12" id="KW-0472">Membrane</keyword>
<keyword evidence="15" id="KW-1185">Reference proteome</keyword>
<dbReference type="InterPro" id="IPR000276">
    <property type="entry name" value="GPCR_Rhodpsn"/>
</dbReference>
<comment type="subcellular location">
    <subcellularLocation>
        <location evidence="1">Cell membrane</location>
        <topology evidence="1">Multi-pass membrane protein</topology>
    </subcellularLocation>
</comment>
<evidence type="ECO:0000256" key="1">
    <source>
        <dbReference type="ARBA" id="ARBA00004651"/>
    </source>
</evidence>
<keyword evidence="11" id="KW-0807">Transducer</keyword>
<dbReference type="Gene3D" id="1.20.1070.10">
    <property type="entry name" value="Rhodopsin 7-helix transmembrane proteins"/>
    <property type="match status" value="1"/>
</dbReference>
<evidence type="ECO:0000256" key="5">
    <source>
        <dbReference type="ARBA" id="ARBA00022692"/>
    </source>
</evidence>
<dbReference type="EMBL" id="JAACXV010013888">
    <property type="protein sequence ID" value="KAF7271849.1"/>
    <property type="molecule type" value="Genomic_DNA"/>
</dbReference>
<dbReference type="PROSITE" id="PS50262">
    <property type="entry name" value="G_PROTEIN_RECEP_F1_2"/>
    <property type="match status" value="1"/>
</dbReference>
<comment type="similarity">
    <text evidence="2">Belongs to the G-protein coupled receptor 1 family.</text>
</comment>
<feature type="transmembrane region" description="Helical" evidence="12">
    <location>
        <begin position="602"/>
        <end position="624"/>
    </location>
</feature>
<dbReference type="OrthoDB" id="5981530at2759"/>
<protein>
    <recommendedName>
        <fullName evidence="13">G-protein coupled receptors family 1 profile domain-containing protein</fullName>
    </recommendedName>
</protein>
<evidence type="ECO:0000256" key="12">
    <source>
        <dbReference type="SAM" id="Phobius"/>
    </source>
</evidence>
<keyword evidence="10" id="KW-0675">Receptor</keyword>
<feature type="transmembrane region" description="Helical" evidence="12">
    <location>
        <begin position="636"/>
        <end position="656"/>
    </location>
</feature>
<evidence type="ECO:0000256" key="9">
    <source>
        <dbReference type="ARBA" id="ARBA00023136"/>
    </source>
</evidence>
<keyword evidence="3" id="KW-1003">Cell membrane</keyword>
<dbReference type="Proteomes" id="UP000625711">
    <property type="component" value="Unassembled WGS sequence"/>
</dbReference>
<dbReference type="Gene3D" id="3.80.10.10">
    <property type="entry name" value="Ribonuclease Inhibitor"/>
    <property type="match status" value="1"/>
</dbReference>
<keyword evidence="6" id="KW-0677">Repeat</keyword>
<feature type="transmembrane region" description="Helical" evidence="12">
    <location>
        <begin position="386"/>
        <end position="410"/>
    </location>
</feature>
<keyword evidence="4" id="KW-0433">Leucine-rich repeat</keyword>
<dbReference type="Pfam" id="PF00001">
    <property type="entry name" value="7tm_1"/>
    <property type="match status" value="1"/>
</dbReference>
<dbReference type="InterPro" id="IPR002131">
    <property type="entry name" value="Gphrmn_rcpt_fam"/>
</dbReference>
<dbReference type="InterPro" id="IPR001611">
    <property type="entry name" value="Leu-rich_rpt"/>
</dbReference>
<feature type="transmembrane region" description="Helical" evidence="12">
    <location>
        <begin position="422"/>
        <end position="444"/>
    </location>
</feature>
<dbReference type="PRINTS" id="PR00373">
    <property type="entry name" value="GLYCHORMONER"/>
</dbReference>
<evidence type="ECO:0000256" key="10">
    <source>
        <dbReference type="ARBA" id="ARBA00023170"/>
    </source>
</evidence>
<gene>
    <name evidence="14" type="ORF">GWI33_015326</name>
</gene>
<dbReference type="Pfam" id="PF13855">
    <property type="entry name" value="LRR_8"/>
    <property type="match status" value="1"/>
</dbReference>
<feature type="transmembrane region" description="Helical" evidence="12">
    <location>
        <begin position="509"/>
        <end position="531"/>
    </location>
</feature>
<evidence type="ECO:0000256" key="7">
    <source>
        <dbReference type="ARBA" id="ARBA00022989"/>
    </source>
</evidence>
<reference evidence="14" key="1">
    <citation type="submission" date="2020-08" db="EMBL/GenBank/DDBJ databases">
        <title>Genome sequencing and assembly of the red palm weevil Rhynchophorus ferrugineus.</title>
        <authorList>
            <person name="Dias G.B."/>
            <person name="Bergman C.M."/>
            <person name="Manee M."/>
        </authorList>
    </citation>
    <scope>NUCLEOTIDE SEQUENCE</scope>
    <source>
        <strain evidence="14">AA-2017</strain>
        <tissue evidence="14">Whole larva</tissue>
    </source>
</reference>
<dbReference type="SUPFAM" id="SSF52058">
    <property type="entry name" value="L domain-like"/>
    <property type="match status" value="1"/>
</dbReference>
<evidence type="ECO:0000259" key="13">
    <source>
        <dbReference type="PROSITE" id="PS50262"/>
    </source>
</evidence>
<keyword evidence="8" id="KW-0297">G-protein coupled receptor</keyword>
<evidence type="ECO:0000313" key="14">
    <source>
        <dbReference type="EMBL" id="KAF7271849.1"/>
    </source>
</evidence>
<dbReference type="InterPro" id="IPR017452">
    <property type="entry name" value="GPCR_Rhodpsn_7TM"/>
</dbReference>
<dbReference type="PANTHER" id="PTHR24372:SF74">
    <property type="entry name" value="LP13728P"/>
    <property type="match status" value="1"/>
</dbReference>
<comment type="caution">
    <text evidence="14">The sequence shown here is derived from an EMBL/GenBank/DDBJ whole genome shotgun (WGS) entry which is preliminary data.</text>
</comment>
<keyword evidence="7 12" id="KW-1133">Transmembrane helix</keyword>
<evidence type="ECO:0000256" key="6">
    <source>
        <dbReference type="ARBA" id="ARBA00022737"/>
    </source>
</evidence>
<dbReference type="GO" id="GO:0007189">
    <property type="term" value="P:adenylate cyclase-activating G protein-coupled receptor signaling pathway"/>
    <property type="evidence" value="ECO:0007669"/>
    <property type="project" value="TreeGrafter"/>
</dbReference>
<dbReference type="GO" id="GO:0005886">
    <property type="term" value="C:plasma membrane"/>
    <property type="evidence" value="ECO:0007669"/>
    <property type="project" value="UniProtKB-SubCell"/>
</dbReference>
<feature type="domain" description="G-protein coupled receptors family 1 profile" evidence="13">
    <location>
        <begin position="402"/>
        <end position="653"/>
    </location>
</feature>
<organism evidence="14 15">
    <name type="scientific">Rhynchophorus ferrugineus</name>
    <name type="common">Red palm weevil</name>
    <name type="synonym">Curculio ferrugineus</name>
    <dbReference type="NCBI Taxonomy" id="354439"/>
    <lineage>
        <taxon>Eukaryota</taxon>
        <taxon>Metazoa</taxon>
        <taxon>Ecdysozoa</taxon>
        <taxon>Arthropoda</taxon>
        <taxon>Hexapoda</taxon>
        <taxon>Insecta</taxon>
        <taxon>Pterygota</taxon>
        <taxon>Neoptera</taxon>
        <taxon>Endopterygota</taxon>
        <taxon>Coleoptera</taxon>
        <taxon>Polyphaga</taxon>
        <taxon>Cucujiformia</taxon>
        <taxon>Curculionidae</taxon>
        <taxon>Dryophthorinae</taxon>
        <taxon>Rhynchophorus</taxon>
    </lineage>
</organism>
<dbReference type="GO" id="GO:0016500">
    <property type="term" value="F:protein-hormone receptor activity"/>
    <property type="evidence" value="ECO:0007669"/>
    <property type="project" value="InterPro"/>
</dbReference>
<proteinExistence type="inferred from homology"/>
<dbReference type="PROSITE" id="PS00237">
    <property type="entry name" value="G_PROTEIN_RECEP_F1_1"/>
    <property type="match status" value="1"/>
</dbReference>
<dbReference type="InterPro" id="IPR032675">
    <property type="entry name" value="LRR_dom_sf"/>
</dbReference>
<accession>A0A834I2T6</accession>
<dbReference type="GO" id="GO:0008528">
    <property type="term" value="F:G protein-coupled peptide receptor activity"/>
    <property type="evidence" value="ECO:0007669"/>
    <property type="project" value="TreeGrafter"/>
</dbReference>
<dbReference type="CDD" id="cd15136">
    <property type="entry name" value="7tmA_Glyco_hormone_R"/>
    <property type="match status" value="1"/>
</dbReference>
<keyword evidence="5 12" id="KW-0812">Transmembrane</keyword>
<dbReference type="GO" id="GO:0009755">
    <property type="term" value="P:hormone-mediated signaling pathway"/>
    <property type="evidence" value="ECO:0007669"/>
    <property type="project" value="TreeGrafter"/>
</dbReference>
<evidence type="ECO:0000256" key="11">
    <source>
        <dbReference type="ARBA" id="ARBA00023224"/>
    </source>
</evidence>
<evidence type="ECO:0000256" key="2">
    <source>
        <dbReference type="ARBA" id="ARBA00010663"/>
    </source>
</evidence>
<dbReference type="PRINTS" id="PR00237">
    <property type="entry name" value="GPCRRHODOPSN"/>
</dbReference>
<evidence type="ECO:0000256" key="4">
    <source>
        <dbReference type="ARBA" id="ARBA00022614"/>
    </source>
</evidence>